<keyword evidence="4" id="KW-0812">Transmembrane</keyword>
<keyword evidence="4" id="KW-1133">Transmembrane helix</keyword>
<keyword evidence="3" id="KW-0808">Transferase</keyword>
<dbReference type="GO" id="GO:0016757">
    <property type="term" value="F:glycosyltransferase activity"/>
    <property type="evidence" value="ECO:0007669"/>
    <property type="project" value="UniProtKB-KW"/>
</dbReference>
<reference evidence="5 6" key="1">
    <citation type="submission" date="2015-06" db="EMBL/GenBank/DDBJ databases">
        <title>The Genome Sequence of Enterococcus durans 4EA1.</title>
        <authorList>
            <consortium name="The Broad Institute Genomics Platform"/>
            <consortium name="The Broad Institute Genome Sequencing Center for Infectious Disease"/>
            <person name="Earl A.M."/>
            <person name="Van Tyne D."/>
            <person name="Lebreton F."/>
            <person name="Saavedra J.T."/>
            <person name="Gilmore M.S."/>
            <person name="Manson Mcguire A."/>
            <person name="Clock S."/>
            <person name="Crupain M."/>
            <person name="Rangan U."/>
            <person name="Young S."/>
            <person name="Abouelleil A."/>
            <person name="Cao P."/>
            <person name="Chapman S.B."/>
            <person name="Griggs A."/>
            <person name="Priest M."/>
            <person name="Shea T."/>
            <person name="Wortman J."/>
            <person name="Nusbaum C."/>
            <person name="Birren B."/>
        </authorList>
    </citation>
    <scope>NUCLEOTIDE SEQUENCE [LARGE SCALE GENOMIC DNA]</scope>
    <source>
        <strain evidence="5 6">4EA1</strain>
    </source>
</reference>
<dbReference type="Gene3D" id="3.90.550.10">
    <property type="entry name" value="Spore Coat Polysaccharide Biosynthesis Protein SpsA, Chain A"/>
    <property type="match status" value="1"/>
</dbReference>
<organism evidence="5 6">
    <name type="scientific">Enterococcus durans</name>
    <dbReference type="NCBI Taxonomy" id="53345"/>
    <lineage>
        <taxon>Bacteria</taxon>
        <taxon>Bacillati</taxon>
        <taxon>Bacillota</taxon>
        <taxon>Bacilli</taxon>
        <taxon>Lactobacillales</taxon>
        <taxon>Enterococcaceae</taxon>
        <taxon>Enterococcus</taxon>
    </lineage>
</organism>
<dbReference type="InterPro" id="IPR029044">
    <property type="entry name" value="Nucleotide-diphossugar_trans"/>
</dbReference>
<evidence type="ECO:0000313" key="6">
    <source>
        <dbReference type="Proteomes" id="UP000252797"/>
    </source>
</evidence>
<dbReference type="AlphaFoldDB" id="A0A367CA94"/>
<dbReference type="RefSeq" id="WP_113846489.1">
    <property type="nucleotide sequence ID" value="NZ_LEPB01000010.1"/>
</dbReference>
<dbReference type="EMBL" id="LEPB01000010">
    <property type="protein sequence ID" value="RCA09388.1"/>
    <property type="molecule type" value="Genomic_DNA"/>
</dbReference>
<feature type="transmembrane region" description="Helical" evidence="4">
    <location>
        <begin position="391"/>
        <end position="410"/>
    </location>
</feature>
<dbReference type="PANTHER" id="PTHR43630">
    <property type="entry name" value="POLY-BETA-1,6-N-ACETYL-D-GLUCOSAMINE SYNTHASE"/>
    <property type="match status" value="1"/>
</dbReference>
<dbReference type="Proteomes" id="UP000252797">
    <property type="component" value="Unassembled WGS sequence"/>
</dbReference>
<comment type="similarity">
    <text evidence="1">Belongs to the glycosyltransferase 2 family.</text>
</comment>
<feature type="transmembrane region" description="Helical" evidence="4">
    <location>
        <begin position="310"/>
        <end position="340"/>
    </location>
</feature>
<dbReference type="STRING" id="53345.LIU_02685"/>
<dbReference type="SUPFAM" id="SSF53448">
    <property type="entry name" value="Nucleotide-diphospho-sugar transferases"/>
    <property type="match status" value="1"/>
</dbReference>
<evidence type="ECO:0008006" key="7">
    <source>
        <dbReference type="Google" id="ProtNLM"/>
    </source>
</evidence>
<evidence type="ECO:0000256" key="3">
    <source>
        <dbReference type="ARBA" id="ARBA00022679"/>
    </source>
</evidence>
<dbReference type="Pfam" id="PF13641">
    <property type="entry name" value="Glyco_tranf_2_3"/>
    <property type="match status" value="1"/>
</dbReference>
<evidence type="ECO:0000313" key="5">
    <source>
        <dbReference type="EMBL" id="RCA09388.1"/>
    </source>
</evidence>
<accession>A0A367CA94</accession>
<keyword evidence="2" id="KW-0328">Glycosyltransferase</keyword>
<feature type="transmembrane region" description="Helical" evidence="4">
    <location>
        <begin position="346"/>
        <end position="371"/>
    </location>
</feature>
<evidence type="ECO:0000256" key="2">
    <source>
        <dbReference type="ARBA" id="ARBA00022676"/>
    </source>
</evidence>
<sequence>MSQLHVNYLFIPLLISLFAVSGYGIWELFLALRHKRSKEHYVKEVLRSFDKMFVLVPTLNEKETIGAMIENLVEISNKLKNEIPITLVVINDASTDGTAEVLANYQGYPNLKVITRELPDAQEGKGAALNAGLDWIETLGLDENKTIVGVIDSDSTPDSLLFSNVYQAFIHSNYDLIQTGVQILNANSFLTLMQKFEFEIINLLSQIIRNDWGSALASGNGQFMTLKMTSEIRWRGTLLDDLDFSINGLLKGYYGGFLSQTLVPQEGVLSYHKLIKQRVRWCQGGMQCFFRYTKSVFKSKMISPQLKSDIVAFMISAFFSMLIFPSSLVSIIVMIILFFHYPLSTFFIFCGILLINGLIAFTVYYSTAYVLKVDKTLDNKLSILKFAYGNLLYTWLLSPVAYIAFFRLVIGKNNWEKTSHDGSQSSKELGEVK</sequence>
<evidence type="ECO:0000256" key="1">
    <source>
        <dbReference type="ARBA" id="ARBA00006739"/>
    </source>
</evidence>
<proteinExistence type="inferred from homology"/>
<dbReference type="PANTHER" id="PTHR43630:SF1">
    <property type="entry name" value="POLY-BETA-1,6-N-ACETYL-D-GLUCOSAMINE SYNTHASE"/>
    <property type="match status" value="1"/>
</dbReference>
<name>A0A367CA94_9ENTE</name>
<comment type="caution">
    <text evidence="5">The sequence shown here is derived from an EMBL/GenBank/DDBJ whole genome shotgun (WGS) entry which is preliminary data.</text>
</comment>
<protein>
    <recommendedName>
        <fullName evidence="7">Glycosyltransferase</fullName>
    </recommendedName>
</protein>
<evidence type="ECO:0000256" key="4">
    <source>
        <dbReference type="SAM" id="Phobius"/>
    </source>
</evidence>
<gene>
    <name evidence="5" type="ORF">EA71_03086</name>
</gene>
<keyword evidence="4" id="KW-0472">Membrane</keyword>
<feature type="transmembrane region" description="Helical" evidence="4">
    <location>
        <begin position="6"/>
        <end position="30"/>
    </location>
</feature>